<dbReference type="RefSeq" id="WP_377929648.1">
    <property type="nucleotide sequence ID" value="NZ_JBHUEM010000045.1"/>
</dbReference>
<organism evidence="1 2">
    <name type="scientific">Bacillus salitolerans</name>
    <dbReference type="NCBI Taxonomy" id="1437434"/>
    <lineage>
        <taxon>Bacteria</taxon>
        <taxon>Bacillati</taxon>
        <taxon>Bacillota</taxon>
        <taxon>Bacilli</taxon>
        <taxon>Bacillales</taxon>
        <taxon>Bacillaceae</taxon>
        <taxon>Bacillus</taxon>
    </lineage>
</organism>
<evidence type="ECO:0000313" key="2">
    <source>
        <dbReference type="Proteomes" id="UP001597214"/>
    </source>
</evidence>
<evidence type="ECO:0000313" key="1">
    <source>
        <dbReference type="EMBL" id="MFD1738441.1"/>
    </source>
</evidence>
<comment type="caution">
    <text evidence="1">The sequence shown here is derived from an EMBL/GenBank/DDBJ whole genome shotgun (WGS) entry which is preliminary data.</text>
</comment>
<accession>A0ABW4LU98</accession>
<reference evidence="2" key="1">
    <citation type="journal article" date="2019" name="Int. J. Syst. Evol. Microbiol.">
        <title>The Global Catalogue of Microorganisms (GCM) 10K type strain sequencing project: providing services to taxonomists for standard genome sequencing and annotation.</title>
        <authorList>
            <consortium name="The Broad Institute Genomics Platform"/>
            <consortium name="The Broad Institute Genome Sequencing Center for Infectious Disease"/>
            <person name="Wu L."/>
            <person name="Ma J."/>
        </authorList>
    </citation>
    <scope>NUCLEOTIDE SEQUENCE [LARGE SCALE GENOMIC DNA]</scope>
    <source>
        <strain evidence="2">CCUG 49339</strain>
    </source>
</reference>
<protein>
    <submittedName>
        <fullName evidence="1">Uncharacterized protein</fullName>
    </submittedName>
</protein>
<proteinExistence type="predicted"/>
<dbReference type="Proteomes" id="UP001597214">
    <property type="component" value="Unassembled WGS sequence"/>
</dbReference>
<sequence>MLQTSINGIPAVIRFSLQFIGKDSVTTEEVLQIVSRVNVLNYKNECFAIKDPSIGMIVVYVHEGQDVLDVQILQVIKLEHIVE</sequence>
<name>A0ABW4LU98_9BACI</name>
<gene>
    <name evidence="1" type="ORF">ACFSCX_18110</name>
</gene>
<keyword evidence="2" id="KW-1185">Reference proteome</keyword>
<dbReference type="EMBL" id="JBHUEM010000045">
    <property type="protein sequence ID" value="MFD1738441.1"/>
    <property type="molecule type" value="Genomic_DNA"/>
</dbReference>